<accession>A0A8S5NGC4</accession>
<dbReference type="Pfam" id="PF13884">
    <property type="entry name" value="Peptidase_S74"/>
    <property type="match status" value="1"/>
</dbReference>
<organism evidence="5">
    <name type="scientific">Siphoviridae sp. ctnjE5</name>
    <dbReference type="NCBI Taxonomy" id="2826456"/>
    <lineage>
        <taxon>Viruses</taxon>
        <taxon>Duplodnaviria</taxon>
        <taxon>Heunggongvirae</taxon>
        <taxon>Uroviricota</taxon>
        <taxon>Caudoviricetes</taxon>
    </lineage>
</organism>
<dbReference type="Gene3D" id="2.60.120.260">
    <property type="entry name" value="Galactose-binding domain-like"/>
    <property type="match status" value="1"/>
</dbReference>
<dbReference type="GO" id="GO:0016798">
    <property type="term" value="F:hydrolase activity, acting on glycosyl bonds"/>
    <property type="evidence" value="ECO:0007669"/>
    <property type="project" value="InterPro"/>
</dbReference>
<dbReference type="InterPro" id="IPR030392">
    <property type="entry name" value="S74_ICA"/>
</dbReference>
<evidence type="ECO:0000313" key="5">
    <source>
        <dbReference type="EMBL" id="DAD93399.1"/>
    </source>
</evidence>
<evidence type="ECO:0000256" key="2">
    <source>
        <dbReference type="ARBA" id="ARBA00022732"/>
    </source>
</evidence>
<feature type="domain" description="Peptidase S74" evidence="4">
    <location>
        <begin position="1167"/>
        <end position="1259"/>
    </location>
</feature>
<dbReference type="GO" id="GO:0098015">
    <property type="term" value="C:virus tail"/>
    <property type="evidence" value="ECO:0007669"/>
    <property type="project" value="UniProtKB-KW"/>
</dbReference>
<dbReference type="InterPro" id="IPR007119">
    <property type="entry name" value="Phage_tail_spike_N"/>
</dbReference>
<proteinExistence type="predicted"/>
<dbReference type="EMBL" id="BK015159">
    <property type="protein sequence ID" value="DAD93399.1"/>
    <property type="molecule type" value="Genomic_DNA"/>
</dbReference>
<keyword evidence="2" id="KW-1227">Viral tail protein</keyword>
<protein>
    <submittedName>
        <fullName evidence="5">Neck appendage protein</fullName>
    </submittedName>
</protein>
<keyword evidence="3" id="KW-0378">Hydrolase</keyword>
<comment type="subcellular location">
    <subcellularLocation>
        <location evidence="1">Virion</location>
    </subcellularLocation>
</comment>
<reference evidence="5" key="1">
    <citation type="journal article" date="2021" name="Proc. Natl. Acad. Sci. U.S.A.">
        <title>A Catalog of Tens of Thousands of Viruses from Human Metagenomes Reveals Hidden Associations with Chronic Diseases.</title>
        <authorList>
            <person name="Tisza M.J."/>
            <person name="Buck C.B."/>
        </authorList>
    </citation>
    <scope>NUCLEOTIDE SEQUENCE</scope>
    <source>
        <strain evidence="5">CtnjE5</strain>
    </source>
</reference>
<dbReference type="InterPro" id="IPR003305">
    <property type="entry name" value="CenC_carb-bd"/>
</dbReference>
<dbReference type="SUPFAM" id="SSF49785">
    <property type="entry name" value="Galactose-binding domain-like"/>
    <property type="match status" value="1"/>
</dbReference>
<name>A0A8S5NGC4_9CAUD</name>
<evidence type="ECO:0000259" key="4">
    <source>
        <dbReference type="PROSITE" id="PS51688"/>
    </source>
</evidence>
<dbReference type="PROSITE" id="PS51688">
    <property type="entry name" value="ICA"/>
    <property type="match status" value="1"/>
</dbReference>
<evidence type="ECO:0000256" key="1">
    <source>
        <dbReference type="ARBA" id="ARBA00004328"/>
    </source>
</evidence>
<keyword evidence="2" id="KW-0946">Virion</keyword>
<dbReference type="NCBIfam" id="TIGR01665">
    <property type="entry name" value="put_anti_recept"/>
    <property type="match status" value="1"/>
</dbReference>
<sequence length="1260" mass="141139">MNGDFTLTVKYPISDSGIYQLIQEDMLIKAPTPVLGAQLFRIKKPIEQNDHLEITAYHISDDVMQRSITPISVTSQSCGMALSRMVQNTKTALGDFSFNSDIQDRRTFNTTETETLYSVLLDGKHSIVGTWEGELVRDNFAMTVKKNRGENRGVVITTHKNLKDYQRTKNSQNVVTRIHAKSTFKPEGAEKETTIRVTVDSPLINSYPYINEKEYENNNAKTVEELQKWAQSKFSNEGIDKVSDAIKIEAYELDGQVVHMGDTVNLKSWKHNVDAFKKAIAYEFDALKEEYISLTFDDKAGTGGSRASGGLSSAADAILGVTESAQEIALVKALQNADLDFDHKAGLLRQDILDGIEQAKAKAEQNKRDLFEEIDNRFSGFDSSMNEKLEDQRTKIEEIRAIGSTVTQTAEEALEEARSALESANTSKDLSNSNFAKIDQITDRIKTLVTKQEVDPLTDRLRIAESRIEVQAGQIIEKLSRTDFDRLANDRGFQTATQVQNTVKHSVDGFQRTISRIETKLRDIIRNDNLLQNSSIIPVGDSLNGTWGLSMSGGNGRTEVIELRDAPHSVIKKGIRVVNNTNGGNKDIAQKINLVIGEKYTMSCWARVSSISTTQNVNLLIRSWTTNDNNRKLFKTISNKDWVRYQFTFTADTVSNSIQFGQSGSGSIEICGMKLEHSDRMTDYDVNSSEIVSVVEFNDVRDTVSSHTQTLQRQDQAISQVIQTADGLVSRVSNFLDDFNLVYDPTNFSKWTKKQPEANVIEVQADTRLLRITTTGKNQAVYHGFALPLNTSTFTKGEKLSYRMEVWVDVLPDGPLGIELWASDGGLASDRVYLTKTGTQIITGTMTVQKSSTKTREFPLEIWLMKNGQVAIGQVSLIRGDKPPKRFSDNTSTQDVVTQTQVSQLRDSYAIQTLTGPGAISSQINLNSNNILIEAAKIRLKGRTLLDEITAIDGYFKRLFVGDARVGTLNADIIRSNSISADKLIFDTALAKKLVASDVFTDTLAAKTAFINKLRSVVVSATLLEGYKGKIGGFQIGTHDKDPNSYWLTGQNQFKVGMGSGNGRWGQTALWVNWGNDWGQPGDTAWYVKNNGEMYCYNQAHFWNTPIIHGNLKVSGNIYYITDDNTKEGGYWIHSPSFKRIQESSGYIYLYRFDNSYSWIPVNKEISDRRYKHNIEDSKVSALEVINRLKTYSYRKEYDGKIEDISCGIMAQDVQKYAPEAFLENPDGAYSYSSFVLVPYLIKAIQELNQKLEKVNEGRN</sequence>
<dbReference type="Pfam" id="PF02018">
    <property type="entry name" value="CBM_4_9"/>
    <property type="match status" value="1"/>
</dbReference>
<dbReference type="InterPro" id="IPR008979">
    <property type="entry name" value="Galactose-bd-like_sf"/>
</dbReference>
<evidence type="ECO:0000256" key="3">
    <source>
        <dbReference type="ARBA" id="ARBA00022801"/>
    </source>
</evidence>